<dbReference type="HAMAP" id="MF_00291_B">
    <property type="entry name" value="Ribosomal_uS2_B"/>
    <property type="match status" value="1"/>
</dbReference>
<dbReference type="AlphaFoldDB" id="A0A1G2TVC1"/>
<gene>
    <name evidence="5" type="primary">rpsB</name>
    <name evidence="7" type="ORF">A3A90_02740</name>
</gene>
<accession>A0A1G2TVC1</accession>
<dbReference type="CDD" id="cd01425">
    <property type="entry name" value="RPS2"/>
    <property type="match status" value="1"/>
</dbReference>
<evidence type="ECO:0000256" key="4">
    <source>
        <dbReference type="ARBA" id="ARBA00035256"/>
    </source>
</evidence>
<dbReference type="Gene3D" id="3.40.50.10490">
    <property type="entry name" value="Glucose-6-phosphate isomerase like protein, domain 1"/>
    <property type="match status" value="1"/>
</dbReference>
<evidence type="ECO:0000313" key="7">
    <source>
        <dbReference type="EMBL" id="OHB01154.1"/>
    </source>
</evidence>
<dbReference type="InterPro" id="IPR023591">
    <property type="entry name" value="Ribosomal_uS2_flav_dom_sf"/>
</dbReference>
<comment type="caution">
    <text evidence="7">The sequence shown here is derived from an EMBL/GenBank/DDBJ whole genome shotgun (WGS) entry which is preliminary data.</text>
</comment>
<proteinExistence type="inferred from homology"/>
<dbReference type="InterPro" id="IPR018130">
    <property type="entry name" value="Ribosomal_uS2_CS"/>
</dbReference>
<keyword evidence="3 5" id="KW-0687">Ribonucleoprotein</keyword>
<dbReference type="PROSITE" id="PS00963">
    <property type="entry name" value="RIBOSOMAL_S2_2"/>
    <property type="match status" value="1"/>
</dbReference>
<dbReference type="InterPro" id="IPR005706">
    <property type="entry name" value="Ribosomal_uS2_bac/mit/plastid"/>
</dbReference>
<evidence type="ECO:0000256" key="1">
    <source>
        <dbReference type="ARBA" id="ARBA00006242"/>
    </source>
</evidence>
<dbReference type="GO" id="GO:0003735">
    <property type="term" value="F:structural constituent of ribosome"/>
    <property type="evidence" value="ECO:0007669"/>
    <property type="project" value="InterPro"/>
</dbReference>
<dbReference type="PROSITE" id="PS00962">
    <property type="entry name" value="RIBOSOMAL_S2_1"/>
    <property type="match status" value="1"/>
</dbReference>
<evidence type="ECO:0000256" key="5">
    <source>
        <dbReference type="HAMAP-Rule" id="MF_00291"/>
    </source>
</evidence>
<dbReference type="SUPFAM" id="SSF52313">
    <property type="entry name" value="Ribosomal protein S2"/>
    <property type="match status" value="1"/>
</dbReference>
<dbReference type="Gene3D" id="1.10.287.610">
    <property type="entry name" value="Helix hairpin bin"/>
    <property type="match status" value="1"/>
</dbReference>
<comment type="similarity">
    <text evidence="1 5 6">Belongs to the universal ribosomal protein uS2 family.</text>
</comment>
<evidence type="ECO:0000256" key="2">
    <source>
        <dbReference type="ARBA" id="ARBA00022980"/>
    </source>
</evidence>
<dbReference type="Proteomes" id="UP000178404">
    <property type="component" value="Unassembled WGS sequence"/>
</dbReference>
<name>A0A1G2TVC1_9BACT</name>
<dbReference type="GO" id="GO:0022627">
    <property type="term" value="C:cytosolic small ribosomal subunit"/>
    <property type="evidence" value="ECO:0007669"/>
    <property type="project" value="TreeGrafter"/>
</dbReference>
<dbReference type="Pfam" id="PF00318">
    <property type="entry name" value="Ribosomal_S2"/>
    <property type="match status" value="1"/>
</dbReference>
<keyword evidence="2 5" id="KW-0689">Ribosomal protein</keyword>
<dbReference type="InterPro" id="IPR001865">
    <property type="entry name" value="Ribosomal_uS2"/>
</dbReference>
<dbReference type="GO" id="GO:0006412">
    <property type="term" value="P:translation"/>
    <property type="evidence" value="ECO:0007669"/>
    <property type="project" value="UniProtKB-UniRule"/>
</dbReference>
<reference evidence="7 8" key="1">
    <citation type="journal article" date="2016" name="Nat. Commun.">
        <title>Thousands of microbial genomes shed light on interconnected biogeochemical processes in an aquifer system.</title>
        <authorList>
            <person name="Anantharaman K."/>
            <person name="Brown C.T."/>
            <person name="Hug L.A."/>
            <person name="Sharon I."/>
            <person name="Castelle C.J."/>
            <person name="Probst A.J."/>
            <person name="Thomas B.C."/>
            <person name="Singh A."/>
            <person name="Wilkins M.J."/>
            <person name="Karaoz U."/>
            <person name="Brodie E.L."/>
            <person name="Williams K.H."/>
            <person name="Hubbard S.S."/>
            <person name="Banfield J.F."/>
        </authorList>
    </citation>
    <scope>NUCLEOTIDE SEQUENCE [LARGE SCALE GENOMIC DNA]</scope>
</reference>
<dbReference type="EMBL" id="MHWA01000020">
    <property type="protein sequence ID" value="OHB01154.1"/>
    <property type="molecule type" value="Genomic_DNA"/>
</dbReference>
<evidence type="ECO:0000313" key="8">
    <source>
        <dbReference type="Proteomes" id="UP000178404"/>
    </source>
</evidence>
<protein>
    <recommendedName>
        <fullName evidence="4 5">Small ribosomal subunit protein uS2</fullName>
    </recommendedName>
</protein>
<dbReference type="PRINTS" id="PR00395">
    <property type="entry name" value="RIBOSOMALS2"/>
</dbReference>
<sequence length="228" mass="25782">MVETEKTEQKLDELFKAGAHFGFAKSRRHPTVASHIFGSKNRIDIFDLEKTQESLDKALEFVSSLVEKKSTILFVGGKNEAQKILKEAAEKVGAPYVASRWIGGTLTNFPEIRKRIEMMLDLLSQKERGELSKYTKKERLLIDRKIEKLQKMFGGIKDMTALPKALFIVDPRFEETALREAINLKIPVIALCGSDNNISNIDYPIIANDSNIASISFFVNKITEAFKK</sequence>
<dbReference type="NCBIfam" id="TIGR01011">
    <property type="entry name" value="rpsB_bact"/>
    <property type="match status" value="1"/>
</dbReference>
<organism evidence="7 8">
    <name type="scientific">Candidatus Zambryskibacteria bacterium RIFCSPLOWO2_01_FULL_35_19</name>
    <dbReference type="NCBI Taxonomy" id="1802757"/>
    <lineage>
        <taxon>Bacteria</taxon>
        <taxon>Candidatus Zambryskiibacteriota</taxon>
    </lineage>
</organism>
<evidence type="ECO:0000256" key="3">
    <source>
        <dbReference type="ARBA" id="ARBA00023274"/>
    </source>
</evidence>
<evidence type="ECO:0000256" key="6">
    <source>
        <dbReference type="RuleBase" id="RU003631"/>
    </source>
</evidence>
<dbReference type="PANTHER" id="PTHR12534">
    <property type="entry name" value="30S RIBOSOMAL PROTEIN S2 PROKARYOTIC AND ORGANELLAR"/>
    <property type="match status" value="1"/>
</dbReference>
<dbReference type="PANTHER" id="PTHR12534:SF0">
    <property type="entry name" value="SMALL RIBOSOMAL SUBUNIT PROTEIN US2M"/>
    <property type="match status" value="1"/>
</dbReference>